<dbReference type="Gene3D" id="3.40.30.10">
    <property type="entry name" value="Glutaredoxin"/>
    <property type="match status" value="1"/>
</dbReference>
<gene>
    <name evidence="2" type="ORF">A2853_00630</name>
</gene>
<dbReference type="Pfam" id="PF00462">
    <property type="entry name" value="Glutaredoxin"/>
    <property type="match status" value="1"/>
</dbReference>
<dbReference type="InterPro" id="IPR002109">
    <property type="entry name" value="Glutaredoxin"/>
</dbReference>
<organism evidence="2 3">
    <name type="scientific">Candidatus Kaiserbacteria bacterium RIFCSPHIGHO2_01_FULL_55_17</name>
    <dbReference type="NCBI Taxonomy" id="1798484"/>
    <lineage>
        <taxon>Bacteria</taxon>
        <taxon>Candidatus Kaiseribacteriota</taxon>
    </lineage>
</organism>
<name>A0A1F6D7Q6_9BACT</name>
<feature type="domain" description="Glutaredoxin" evidence="1">
    <location>
        <begin position="7"/>
        <end position="66"/>
    </location>
</feature>
<dbReference type="PROSITE" id="PS51354">
    <property type="entry name" value="GLUTAREDOXIN_2"/>
    <property type="match status" value="1"/>
</dbReference>
<dbReference type="SUPFAM" id="SSF52833">
    <property type="entry name" value="Thioredoxin-like"/>
    <property type="match status" value="1"/>
</dbReference>
<accession>A0A1F6D7Q6</accession>
<dbReference type="PANTHER" id="PTHR34386:SF1">
    <property type="entry name" value="GLUTAREDOXIN-LIKE PROTEIN NRDH"/>
    <property type="match status" value="1"/>
</dbReference>
<dbReference type="EMBL" id="MFKX01000027">
    <property type="protein sequence ID" value="OGG57415.1"/>
    <property type="molecule type" value="Genomic_DNA"/>
</dbReference>
<dbReference type="InterPro" id="IPR036249">
    <property type="entry name" value="Thioredoxin-like_sf"/>
</dbReference>
<dbReference type="GO" id="GO:0045454">
    <property type="term" value="P:cell redox homeostasis"/>
    <property type="evidence" value="ECO:0007669"/>
    <property type="project" value="TreeGrafter"/>
</dbReference>
<evidence type="ECO:0000259" key="1">
    <source>
        <dbReference type="Pfam" id="PF00462"/>
    </source>
</evidence>
<dbReference type="GO" id="GO:0009055">
    <property type="term" value="F:electron transfer activity"/>
    <property type="evidence" value="ECO:0007669"/>
    <property type="project" value="TreeGrafter"/>
</dbReference>
<evidence type="ECO:0000313" key="2">
    <source>
        <dbReference type="EMBL" id="OGG57415.1"/>
    </source>
</evidence>
<sequence length="80" mass="8863">MAAQKEVTIYSTPTCHFCHMAKEFFAAHGIKFTDYNVATDLAKRKEMIEKSGQMGVPVISIGDKLVVGFDEGRLKELLAV</sequence>
<proteinExistence type="predicted"/>
<dbReference type="PANTHER" id="PTHR34386">
    <property type="entry name" value="GLUTAREDOXIN"/>
    <property type="match status" value="1"/>
</dbReference>
<comment type="caution">
    <text evidence="2">The sequence shown here is derived from an EMBL/GenBank/DDBJ whole genome shotgun (WGS) entry which is preliminary data.</text>
</comment>
<protein>
    <submittedName>
        <fullName evidence="2">NrdH-redoxin</fullName>
    </submittedName>
</protein>
<dbReference type="Proteomes" id="UP000177958">
    <property type="component" value="Unassembled WGS sequence"/>
</dbReference>
<dbReference type="InterPro" id="IPR051548">
    <property type="entry name" value="Grx-like_ET"/>
</dbReference>
<evidence type="ECO:0000313" key="3">
    <source>
        <dbReference type="Proteomes" id="UP000177958"/>
    </source>
</evidence>
<dbReference type="AlphaFoldDB" id="A0A1F6D7Q6"/>
<dbReference type="CDD" id="cd02976">
    <property type="entry name" value="NrdH"/>
    <property type="match status" value="1"/>
</dbReference>
<reference evidence="2 3" key="1">
    <citation type="journal article" date="2016" name="Nat. Commun.">
        <title>Thousands of microbial genomes shed light on interconnected biogeochemical processes in an aquifer system.</title>
        <authorList>
            <person name="Anantharaman K."/>
            <person name="Brown C.T."/>
            <person name="Hug L.A."/>
            <person name="Sharon I."/>
            <person name="Castelle C.J."/>
            <person name="Probst A.J."/>
            <person name="Thomas B.C."/>
            <person name="Singh A."/>
            <person name="Wilkins M.J."/>
            <person name="Karaoz U."/>
            <person name="Brodie E.L."/>
            <person name="Williams K.H."/>
            <person name="Hubbard S.S."/>
            <person name="Banfield J.F."/>
        </authorList>
    </citation>
    <scope>NUCLEOTIDE SEQUENCE [LARGE SCALE GENOMIC DNA]</scope>
</reference>